<keyword evidence="3 6" id="KW-0812">Transmembrane</keyword>
<dbReference type="AlphaFoldDB" id="A0A5C6RJ80"/>
<keyword evidence="5 6" id="KW-0472">Membrane</keyword>
<evidence type="ECO:0008006" key="9">
    <source>
        <dbReference type="Google" id="ProtNLM"/>
    </source>
</evidence>
<keyword evidence="4 6" id="KW-1133">Transmembrane helix</keyword>
<feature type="transmembrane region" description="Helical" evidence="6">
    <location>
        <begin position="313"/>
        <end position="330"/>
    </location>
</feature>
<dbReference type="PANTHER" id="PTHR42723:SF1">
    <property type="entry name" value="CHLOROPHYLL SYNTHASE, CHLOROPLASTIC"/>
    <property type="match status" value="1"/>
</dbReference>
<feature type="transmembrane region" description="Helical" evidence="6">
    <location>
        <begin position="202"/>
        <end position="219"/>
    </location>
</feature>
<evidence type="ECO:0000256" key="5">
    <source>
        <dbReference type="ARBA" id="ARBA00023136"/>
    </source>
</evidence>
<keyword evidence="2" id="KW-1003">Cell membrane</keyword>
<dbReference type="GO" id="GO:0016020">
    <property type="term" value="C:membrane"/>
    <property type="evidence" value="ECO:0007669"/>
    <property type="project" value="UniProtKB-SubCell"/>
</dbReference>
<sequence length="331" mass="36917">MCARCHRKGAQTQWRLVMRQEHLRAFLRLVRFPNLVIVALTQYLVYFALFKDAFDEEGIRMALQPGAMHLFVADTLLITAGGYIINDIFDFRSDMANRPGRMALGRYIHKQTAYWLYYSLSLIGFFLALILAFQVGRPPLVALYPLAVLFLFLYTAYFKKAPLAGNLLIAAFCAGVAGVIWFAEREGFSRLIVLSPKTALELSNLLNWYLAFAFLSTLYRELVKDLEDMPGDARAGCRTVPLAWGVGTAKIMAGLTAVLLLLLLLAMALAESERFGAISYGFTLAGLMLPVGYSLAKLKNASGSKDYRTLSQLAKLIMLNGLLLLLLLTFQ</sequence>
<feature type="transmembrane region" description="Helical" evidence="6">
    <location>
        <begin position="275"/>
        <end position="293"/>
    </location>
</feature>
<feature type="transmembrane region" description="Helical" evidence="6">
    <location>
        <begin position="29"/>
        <end position="50"/>
    </location>
</feature>
<dbReference type="Pfam" id="PF01040">
    <property type="entry name" value="UbiA"/>
    <property type="match status" value="1"/>
</dbReference>
<evidence type="ECO:0000256" key="3">
    <source>
        <dbReference type="ARBA" id="ARBA00022692"/>
    </source>
</evidence>
<evidence type="ECO:0000313" key="7">
    <source>
        <dbReference type="EMBL" id="TXB61984.1"/>
    </source>
</evidence>
<name>A0A5C6RJ80_9BACT</name>
<accession>A0A5C6RJ80</accession>
<feature type="transmembrane region" description="Helical" evidence="6">
    <location>
        <begin position="139"/>
        <end position="157"/>
    </location>
</feature>
<organism evidence="7 8">
    <name type="scientific">Phaeodactylibacter luteus</name>
    <dbReference type="NCBI Taxonomy" id="1564516"/>
    <lineage>
        <taxon>Bacteria</taxon>
        <taxon>Pseudomonadati</taxon>
        <taxon>Bacteroidota</taxon>
        <taxon>Saprospiria</taxon>
        <taxon>Saprospirales</taxon>
        <taxon>Haliscomenobacteraceae</taxon>
        <taxon>Phaeodactylibacter</taxon>
    </lineage>
</organism>
<dbReference type="GO" id="GO:0016765">
    <property type="term" value="F:transferase activity, transferring alkyl or aryl (other than methyl) groups"/>
    <property type="evidence" value="ECO:0007669"/>
    <property type="project" value="InterPro"/>
</dbReference>
<dbReference type="CDD" id="cd13961">
    <property type="entry name" value="PT_UbiA_DGGGPS"/>
    <property type="match status" value="1"/>
</dbReference>
<dbReference type="OrthoDB" id="9811562at2"/>
<evidence type="ECO:0000256" key="2">
    <source>
        <dbReference type="ARBA" id="ARBA00022475"/>
    </source>
</evidence>
<feature type="transmembrane region" description="Helical" evidence="6">
    <location>
        <begin position="164"/>
        <end position="182"/>
    </location>
</feature>
<dbReference type="InterPro" id="IPR050475">
    <property type="entry name" value="Prenyltransferase_related"/>
</dbReference>
<proteinExistence type="predicted"/>
<evidence type="ECO:0000256" key="4">
    <source>
        <dbReference type="ARBA" id="ARBA00022989"/>
    </source>
</evidence>
<dbReference type="EMBL" id="VOOR01000040">
    <property type="protein sequence ID" value="TXB61984.1"/>
    <property type="molecule type" value="Genomic_DNA"/>
</dbReference>
<feature type="transmembrane region" description="Helical" evidence="6">
    <location>
        <begin position="240"/>
        <end position="269"/>
    </location>
</feature>
<dbReference type="InterPro" id="IPR000537">
    <property type="entry name" value="UbiA_prenyltransferase"/>
</dbReference>
<gene>
    <name evidence="7" type="ORF">FRY97_16330</name>
</gene>
<feature type="transmembrane region" description="Helical" evidence="6">
    <location>
        <begin position="70"/>
        <end position="91"/>
    </location>
</feature>
<evidence type="ECO:0000256" key="1">
    <source>
        <dbReference type="ARBA" id="ARBA00004141"/>
    </source>
</evidence>
<feature type="transmembrane region" description="Helical" evidence="6">
    <location>
        <begin position="112"/>
        <end position="133"/>
    </location>
</feature>
<keyword evidence="8" id="KW-1185">Reference proteome</keyword>
<dbReference type="Gene3D" id="1.20.120.1780">
    <property type="entry name" value="UbiA prenyltransferase"/>
    <property type="match status" value="1"/>
</dbReference>
<protein>
    <recommendedName>
        <fullName evidence="9">Prenyltransferase</fullName>
    </recommendedName>
</protein>
<comment type="caution">
    <text evidence="7">The sequence shown here is derived from an EMBL/GenBank/DDBJ whole genome shotgun (WGS) entry which is preliminary data.</text>
</comment>
<dbReference type="Proteomes" id="UP000321580">
    <property type="component" value="Unassembled WGS sequence"/>
</dbReference>
<reference evidence="7 8" key="1">
    <citation type="submission" date="2019-08" db="EMBL/GenBank/DDBJ databases">
        <title>Genome of Phaeodactylibacter luteus.</title>
        <authorList>
            <person name="Bowman J.P."/>
        </authorList>
    </citation>
    <scope>NUCLEOTIDE SEQUENCE [LARGE SCALE GENOMIC DNA]</scope>
    <source>
        <strain evidence="7 8">KCTC 42180</strain>
    </source>
</reference>
<comment type="subcellular location">
    <subcellularLocation>
        <location evidence="1">Membrane</location>
        <topology evidence="1">Multi-pass membrane protein</topology>
    </subcellularLocation>
</comment>
<dbReference type="Gene3D" id="1.10.357.140">
    <property type="entry name" value="UbiA prenyltransferase"/>
    <property type="match status" value="1"/>
</dbReference>
<evidence type="ECO:0000256" key="6">
    <source>
        <dbReference type="SAM" id="Phobius"/>
    </source>
</evidence>
<dbReference type="PANTHER" id="PTHR42723">
    <property type="entry name" value="CHLOROPHYLL SYNTHASE"/>
    <property type="match status" value="1"/>
</dbReference>
<dbReference type="InterPro" id="IPR044878">
    <property type="entry name" value="UbiA_sf"/>
</dbReference>
<evidence type="ECO:0000313" key="8">
    <source>
        <dbReference type="Proteomes" id="UP000321580"/>
    </source>
</evidence>